<keyword evidence="3" id="KW-0378">Hydrolase</keyword>
<keyword evidence="4" id="KW-1185">Reference proteome</keyword>
<dbReference type="PANTHER" id="PTHR30619">
    <property type="entry name" value="DNA INTERNALIZATION/COMPETENCE PROTEIN COMEC/REC2"/>
    <property type="match status" value="1"/>
</dbReference>
<evidence type="ECO:0000256" key="1">
    <source>
        <dbReference type="SAM" id="MobiDB-lite"/>
    </source>
</evidence>
<dbReference type="CDD" id="cd07731">
    <property type="entry name" value="ComA-like_MBL-fold"/>
    <property type="match status" value="1"/>
</dbReference>
<protein>
    <submittedName>
        <fullName evidence="3">MBL fold metallo-hydrolase</fullName>
    </submittedName>
</protein>
<gene>
    <name evidence="3" type="ORF">GBA63_00280</name>
</gene>
<proteinExistence type="predicted"/>
<dbReference type="InterPro" id="IPR052159">
    <property type="entry name" value="Competence_DNA_uptake"/>
</dbReference>
<dbReference type="GO" id="GO:0016787">
    <property type="term" value="F:hydrolase activity"/>
    <property type="evidence" value="ECO:0007669"/>
    <property type="project" value="UniProtKB-KW"/>
</dbReference>
<accession>A0A6G8Q433</accession>
<evidence type="ECO:0000313" key="4">
    <source>
        <dbReference type="Proteomes" id="UP000501452"/>
    </source>
</evidence>
<dbReference type="SMART" id="SM00849">
    <property type="entry name" value="Lactamase_B"/>
    <property type="match status" value="1"/>
</dbReference>
<dbReference type="EMBL" id="CP045119">
    <property type="protein sequence ID" value="QIN81225.1"/>
    <property type="molecule type" value="Genomic_DNA"/>
</dbReference>
<dbReference type="Pfam" id="PF00753">
    <property type="entry name" value="Lactamase_B"/>
    <property type="match status" value="1"/>
</dbReference>
<sequence length="341" mass="36140">MPPHLDSPPFKKNAPRAVYPPRSERQGWTTARNAHKPEQTSGAGRPTDAPLAGSRGRLFAAVLLFLILSLAACRGPSGGADPPPSGSLSVGFIDVGQGDSVLVQAGGESYLIDAGRAEEGPNIVDFLRDRGVRDLDGIVVSNPDADHIGGFLDVFDAFQVETVYLSGDPKGTLTYNTFLRGARDEGSDTEVVRAGMRMEWGGVQADVVAPPTEAEGGLFSETNDNSVGILLTHGAARILLAGDAEAKSEEYMANGPYTGPLTLLKVTHHGSNTSSTPLFLGRFRPKVAVIQVGADNSYGHPTPETLERLRGSGARVFRNDEDGDVIVTIKDQEIEVAVTRP</sequence>
<dbReference type="KEGG" id="rub:GBA63_00280"/>
<dbReference type="PANTHER" id="PTHR30619:SF1">
    <property type="entry name" value="RECOMBINATION PROTEIN 2"/>
    <property type="match status" value="1"/>
</dbReference>
<feature type="domain" description="Metallo-beta-lactamase" evidence="2">
    <location>
        <begin position="97"/>
        <end position="294"/>
    </location>
</feature>
<evidence type="ECO:0000313" key="3">
    <source>
        <dbReference type="EMBL" id="QIN81225.1"/>
    </source>
</evidence>
<name>A0A6G8Q433_9ACTN</name>
<dbReference type="SUPFAM" id="SSF56281">
    <property type="entry name" value="Metallo-hydrolase/oxidoreductase"/>
    <property type="match status" value="1"/>
</dbReference>
<evidence type="ECO:0000259" key="2">
    <source>
        <dbReference type="SMART" id="SM00849"/>
    </source>
</evidence>
<dbReference type="InterPro" id="IPR001279">
    <property type="entry name" value="Metallo-B-lactamas"/>
</dbReference>
<organism evidence="3 4">
    <name type="scientific">Rubrobacter tropicus</name>
    <dbReference type="NCBI Taxonomy" id="2653851"/>
    <lineage>
        <taxon>Bacteria</taxon>
        <taxon>Bacillati</taxon>
        <taxon>Actinomycetota</taxon>
        <taxon>Rubrobacteria</taxon>
        <taxon>Rubrobacterales</taxon>
        <taxon>Rubrobacteraceae</taxon>
        <taxon>Rubrobacter</taxon>
    </lineage>
</organism>
<dbReference type="AlphaFoldDB" id="A0A6G8Q433"/>
<reference evidence="3 4" key="1">
    <citation type="submission" date="2019-10" db="EMBL/GenBank/DDBJ databases">
        <title>Rubrobacter sp nov SCSIO 52090 isolated from a deep-sea sediment in the South China Sea.</title>
        <authorList>
            <person name="Chen R.W."/>
        </authorList>
    </citation>
    <scope>NUCLEOTIDE SEQUENCE [LARGE SCALE GENOMIC DNA]</scope>
    <source>
        <strain evidence="3 4">SCSIO 52909</strain>
    </source>
</reference>
<dbReference type="Gene3D" id="3.60.15.10">
    <property type="entry name" value="Ribonuclease Z/Hydroxyacylglutathione hydrolase-like"/>
    <property type="match status" value="1"/>
</dbReference>
<feature type="region of interest" description="Disordered" evidence="1">
    <location>
        <begin position="1"/>
        <end position="50"/>
    </location>
</feature>
<dbReference type="InterPro" id="IPR036866">
    <property type="entry name" value="RibonucZ/Hydroxyglut_hydro"/>
</dbReference>
<dbReference type="InterPro" id="IPR035681">
    <property type="entry name" value="ComA-like_MBL"/>
</dbReference>
<dbReference type="Proteomes" id="UP000501452">
    <property type="component" value="Chromosome"/>
</dbReference>